<evidence type="ECO:0000313" key="3">
    <source>
        <dbReference type="EMBL" id="TKK87906.1"/>
    </source>
</evidence>
<keyword evidence="2" id="KW-1133">Transmembrane helix</keyword>
<dbReference type="EMBL" id="SZQA01000013">
    <property type="protein sequence ID" value="TKK87906.1"/>
    <property type="molecule type" value="Genomic_DNA"/>
</dbReference>
<dbReference type="RefSeq" id="WP_137247708.1">
    <property type="nucleotide sequence ID" value="NZ_SZQA01000013.1"/>
</dbReference>
<feature type="transmembrane region" description="Helical" evidence="2">
    <location>
        <begin position="20"/>
        <end position="41"/>
    </location>
</feature>
<feature type="transmembrane region" description="Helical" evidence="2">
    <location>
        <begin position="280"/>
        <end position="301"/>
    </location>
</feature>
<feature type="transmembrane region" description="Helical" evidence="2">
    <location>
        <begin position="228"/>
        <end position="247"/>
    </location>
</feature>
<gene>
    <name evidence="3" type="ORF">FDA94_15180</name>
</gene>
<feature type="transmembrane region" description="Helical" evidence="2">
    <location>
        <begin position="313"/>
        <end position="331"/>
    </location>
</feature>
<keyword evidence="4" id="KW-1185">Reference proteome</keyword>
<feature type="region of interest" description="Disordered" evidence="1">
    <location>
        <begin position="478"/>
        <end position="501"/>
    </location>
</feature>
<proteinExistence type="predicted"/>
<feature type="transmembrane region" description="Helical" evidence="2">
    <location>
        <begin position="181"/>
        <end position="203"/>
    </location>
</feature>
<dbReference type="Proteomes" id="UP000308705">
    <property type="component" value="Unassembled WGS sequence"/>
</dbReference>
<evidence type="ECO:0000256" key="2">
    <source>
        <dbReference type="SAM" id="Phobius"/>
    </source>
</evidence>
<evidence type="ECO:0008006" key="5">
    <source>
        <dbReference type="Google" id="ProtNLM"/>
    </source>
</evidence>
<organism evidence="3 4">
    <name type="scientific">Herbidospora galbida</name>
    <dbReference type="NCBI Taxonomy" id="2575442"/>
    <lineage>
        <taxon>Bacteria</taxon>
        <taxon>Bacillati</taxon>
        <taxon>Actinomycetota</taxon>
        <taxon>Actinomycetes</taxon>
        <taxon>Streptosporangiales</taxon>
        <taxon>Streptosporangiaceae</taxon>
        <taxon>Herbidospora</taxon>
    </lineage>
</organism>
<feature type="transmembrane region" description="Helical" evidence="2">
    <location>
        <begin position="343"/>
        <end position="362"/>
    </location>
</feature>
<feature type="transmembrane region" description="Helical" evidence="2">
    <location>
        <begin position="61"/>
        <end position="81"/>
    </location>
</feature>
<keyword evidence="2" id="KW-0472">Membrane</keyword>
<protein>
    <recommendedName>
        <fullName evidence="5">MFS transporter</fullName>
    </recommendedName>
</protein>
<reference evidence="3 4" key="1">
    <citation type="submission" date="2019-04" db="EMBL/GenBank/DDBJ databases">
        <title>Herbidospora sp. NEAU-GS14.nov., a novel actinomycete isolated from soil.</title>
        <authorList>
            <person name="Han L."/>
        </authorList>
    </citation>
    <scope>NUCLEOTIDE SEQUENCE [LARGE SCALE GENOMIC DNA]</scope>
    <source>
        <strain evidence="3 4">NEAU-GS14</strain>
    </source>
</reference>
<feature type="transmembrane region" description="Helical" evidence="2">
    <location>
        <begin position="147"/>
        <end position="169"/>
    </location>
</feature>
<dbReference type="OrthoDB" id="3543969at2"/>
<sequence length="501" mass="50644">MPQRVRALAVDVVRLARRPIVTDAVVGMLIAVALPLAIVSIPNTISQVAALLPPGVSQIDMMRAHGLALPVMLLTVPLAAVAVRRFKAAPVLVLGLAMLAAADAGGGYADGPVLVGVLRVVHGVGAGLLIPATLVAAGERRARRGLLALWAGMLAVSLVTAQALALWPIDNVRSWAVTLQPFPLLTGVALSLAAVYLVLWRLAWETTAAATDRLLISTPPGSAERSRLLMAAVPSAGIAVLAVGTTYDWPSGLVVAVAGLALAAMLGLAVSAATSGARTLGFTCVAVGLVVLPTAAQVTYVEMPWLGGPGLDAMAWPLVVAVIGALGAAVVAGRAAEEKSAKLVGAGLVVLVVGLCAIRLLVPTVDGLLLAVPFVLIAAGAAVALVSALRLAGPVAALFGLTLLFPAMLAGFLLGTGIQVTWLRSAAPSGMATYQGMVDGFVEALHVWALVGGFGVVLVLGLSALSARRGNRVAAAEEPKVVVPAPTPSPEALAEGDESDR</sequence>
<dbReference type="AlphaFoldDB" id="A0A4U3MIT9"/>
<feature type="transmembrane region" description="Helical" evidence="2">
    <location>
        <begin position="114"/>
        <end position="135"/>
    </location>
</feature>
<feature type="transmembrane region" description="Helical" evidence="2">
    <location>
        <begin position="253"/>
        <end position="273"/>
    </location>
</feature>
<feature type="transmembrane region" description="Helical" evidence="2">
    <location>
        <begin position="88"/>
        <end position="108"/>
    </location>
</feature>
<keyword evidence="2" id="KW-0812">Transmembrane</keyword>
<evidence type="ECO:0000256" key="1">
    <source>
        <dbReference type="SAM" id="MobiDB-lite"/>
    </source>
</evidence>
<feature type="transmembrane region" description="Helical" evidence="2">
    <location>
        <begin position="368"/>
        <end position="389"/>
    </location>
</feature>
<comment type="caution">
    <text evidence="3">The sequence shown here is derived from an EMBL/GenBank/DDBJ whole genome shotgun (WGS) entry which is preliminary data.</text>
</comment>
<name>A0A4U3MIT9_9ACTN</name>
<evidence type="ECO:0000313" key="4">
    <source>
        <dbReference type="Proteomes" id="UP000308705"/>
    </source>
</evidence>
<accession>A0A4U3MIT9</accession>
<feature type="transmembrane region" description="Helical" evidence="2">
    <location>
        <begin position="396"/>
        <end position="425"/>
    </location>
</feature>
<feature type="transmembrane region" description="Helical" evidence="2">
    <location>
        <begin position="445"/>
        <end position="465"/>
    </location>
</feature>